<accession>A0A840NSY9</accession>
<protein>
    <submittedName>
        <fullName evidence="2">Uncharacterized protein</fullName>
    </submittedName>
</protein>
<keyword evidence="3" id="KW-1185">Reference proteome</keyword>
<dbReference type="Proteomes" id="UP000578449">
    <property type="component" value="Unassembled WGS sequence"/>
</dbReference>
<proteinExistence type="predicted"/>
<evidence type="ECO:0000313" key="3">
    <source>
        <dbReference type="Proteomes" id="UP000578449"/>
    </source>
</evidence>
<evidence type="ECO:0000313" key="2">
    <source>
        <dbReference type="EMBL" id="MBB5130688.1"/>
    </source>
</evidence>
<evidence type="ECO:0000256" key="1">
    <source>
        <dbReference type="SAM" id="SignalP"/>
    </source>
</evidence>
<sequence length="101" mass="10355">MQKVTWFRRLGLVSAVVAVGLATAPVAAHADGYDTPRSATALGAGNTYAAGLAAAEQRARQAVLAVGHDCTPGTYSTLTIYSSPGGGTWVFQSTHNAMCVD</sequence>
<keyword evidence="1" id="KW-0732">Signal</keyword>
<feature type="signal peptide" evidence="1">
    <location>
        <begin position="1"/>
        <end position="30"/>
    </location>
</feature>
<dbReference type="RefSeq" id="WP_185047540.1">
    <property type="nucleotide sequence ID" value="NZ_BAABIX010000006.1"/>
</dbReference>
<name>A0A840NSY9_9ACTN</name>
<gene>
    <name evidence="2" type="ORF">HNP84_000376</name>
</gene>
<organism evidence="2 3">
    <name type="scientific">Thermocatellispora tengchongensis</name>
    <dbReference type="NCBI Taxonomy" id="1073253"/>
    <lineage>
        <taxon>Bacteria</taxon>
        <taxon>Bacillati</taxon>
        <taxon>Actinomycetota</taxon>
        <taxon>Actinomycetes</taxon>
        <taxon>Streptosporangiales</taxon>
        <taxon>Streptosporangiaceae</taxon>
        <taxon>Thermocatellispora</taxon>
    </lineage>
</organism>
<dbReference type="EMBL" id="JACHGN010000001">
    <property type="protein sequence ID" value="MBB5130688.1"/>
    <property type="molecule type" value="Genomic_DNA"/>
</dbReference>
<comment type="caution">
    <text evidence="2">The sequence shown here is derived from an EMBL/GenBank/DDBJ whole genome shotgun (WGS) entry which is preliminary data.</text>
</comment>
<feature type="chain" id="PRO_5032953517" evidence="1">
    <location>
        <begin position="31"/>
        <end position="101"/>
    </location>
</feature>
<reference evidence="2 3" key="1">
    <citation type="submission" date="2020-08" db="EMBL/GenBank/DDBJ databases">
        <title>Genomic Encyclopedia of Type Strains, Phase IV (KMG-IV): sequencing the most valuable type-strain genomes for metagenomic binning, comparative biology and taxonomic classification.</title>
        <authorList>
            <person name="Goeker M."/>
        </authorList>
    </citation>
    <scope>NUCLEOTIDE SEQUENCE [LARGE SCALE GENOMIC DNA]</scope>
    <source>
        <strain evidence="2 3">DSM 45615</strain>
    </source>
</reference>
<dbReference type="AlphaFoldDB" id="A0A840NSY9"/>